<dbReference type="AlphaFoldDB" id="A0AAF3ESG0"/>
<sequence length="461" mass="52563">MTLDVRLVEGGTLTIYANYIAEDCSDHGVYGEDFTETPPYPYADFQVLHAEFDWSPIISKDGPFGYIVDLWEGPLPHREFELTEETPSMAVHGYRVQQFRSIIIYVNSGTVDFLIDYAQDGCLTEKKEMCLDALSFEVDDEVLSPRQGEPMLNLPTLGETLGPRMRHGSIDQGTASQECLYFQSSITCPSSTLYSTYAGGDPGLNKSEYLLLEAESGHSILTRNTATTIFTESDCSFCLVYDLRTAEELLEGFSLWTSYFTPWTFDKSDELLHRIWSKKWWNYFRNRSDEPREMKAEVKKIIGGTLYLWAFREPLCKTNPLMPTMNVTLTTLPINSTFYFDAACFGLDWQADEDAIAGAGFVLHLWEGEIIVPTNDTPITIPNFPTTNTRLFFIVGGAVSGVLILLVIVLSLGLVYQCCPGCWPMRYVLKERMQLYALHELRKHWKNDYKSHFKEYSKFCD</sequence>
<keyword evidence="2" id="KW-1185">Reference proteome</keyword>
<evidence type="ECO:0000313" key="2">
    <source>
        <dbReference type="Proteomes" id="UP000887575"/>
    </source>
</evidence>
<accession>A0AAF3ESG0</accession>
<keyword evidence="1" id="KW-0812">Transmembrane</keyword>
<evidence type="ECO:0000256" key="1">
    <source>
        <dbReference type="SAM" id="Phobius"/>
    </source>
</evidence>
<proteinExistence type="predicted"/>
<keyword evidence="1" id="KW-1133">Transmembrane helix</keyword>
<dbReference type="WBParaSite" id="MBELARI_LOCUS16757">
    <property type="protein sequence ID" value="MBELARI_LOCUS16757"/>
    <property type="gene ID" value="MBELARI_LOCUS16757"/>
</dbReference>
<dbReference type="Proteomes" id="UP000887575">
    <property type="component" value="Unassembled WGS sequence"/>
</dbReference>
<protein>
    <submittedName>
        <fullName evidence="3">Uncharacterized protein</fullName>
    </submittedName>
</protein>
<evidence type="ECO:0000313" key="3">
    <source>
        <dbReference type="WBParaSite" id="MBELARI_LOCUS16757"/>
    </source>
</evidence>
<reference evidence="3" key="1">
    <citation type="submission" date="2024-02" db="UniProtKB">
        <authorList>
            <consortium name="WormBaseParasite"/>
        </authorList>
    </citation>
    <scope>IDENTIFICATION</scope>
</reference>
<feature type="transmembrane region" description="Helical" evidence="1">
    <location>
        <begin position="391"/>
        <end position="416"/>
    </location>
</feature>
<name>A0AAF3ESG0_9BILA</name>
<keyword evidence="1" id="KW-0472">Membrane</keyword>
<organism evidence="2 3">
    <name type="scientific">Mesorhabditis belari</name>
    <dbReference type="NCBI Taxonomy" id="2138241"/>
    <lineage>
        <taxon>Eukaryota</taxon>
        <taxon>Metazoa</taxon>
        <taxon>Ecdysozoa</taxon>
        <taxon>Nematoda</taxon>
        <taxon>Chromadorea</taxon>
        <taxon>Rhabditida</taxon>
        <taxon>Rhabditina</taxon>
        <taxon>Rhabditomorpha</taxon>
        <taxon>Rhabditoidea</taxon>
        <taxon>Rhabditidae</taxon>
        <taxon>Mesorhabditinae</taxon>
        <taxon>Mesorhabditis</taxon>
    </lineage>
</organism>